<evidence type="ECO:0000313" key="2">
    <source>
        <dbReference type="EMBL" id="CAA9376891.1"/>
    </source>
</evidence>
<protein>
    <submittedName>
        <fullName evidence="2">Uncharacterized protein</fullName>
    </submittedName>
</protein>
<proteinExistence type="predicted"/>
<feature type="compositionally biased region" description="Low complexity" evidence="1">
    <location>
        <begin position="47"/>
        <end position="58"/>
    </location>
</feature>
<accession>A0A6J4N8E6</accession>
<feature type="region of interest" description="Disordered" evidence="1">
    <location>
        <begin position="1"/>
        <end position="101"/>
    </location>
</feature>
<evidence type="ECO:0000256" key="1">
    <source>
        <dbReference type="SAM" id="MobiDB-lite"/>
    </source>
</evidence>
<dbReference type="EMBL" id="CADCUQ010000095">
    <property type="protein sequence ID" value="CAA9376891.1"/>
    <property type="molecule type" value="Genomic_DNA"/>
</dbReference>
<sequence>EPIQPGQHPAGLGLRADAGGRRRRRGRARPPGDRRYPAEGGAGGPAGAKSARPAAVDPRAARPDPGPAGQGRQDLAGNEPRQDPRVERAEAEAEPRAGRGR</sequence>
<feature type="non-terminal residue" evidence="2">
    <location>
        <position position="101"/>
    </location>
</feature>
<organism evidence="2">
    <name type="scientific">uncultured Phycisphaerae bacterium</name>
    <dbReference type="NCBI Taxonomy" id="904963"/>
    <lineage>
        <taxon>Bacteria</taxon>
        <taxon>Pseudomonadati</taxon>
        <taxon>Planctomycetota</taxon>
        <taxon>Phycisphaerae</taxon>
        <taxon>environmental samples</taxon>
    </lineage>
</organism>
<gene>
    <name evidence="2" type="ORF">AVDCRST_MAG64-347</name>
</gene>
<feature type="compositionally biased region" description="Basic and acidic residues" evidence="1">
    <location>
        <begin position="80"/>
        <end position="101"/>
    </location>
</feature>
<dbReference type="AlphaFoldDB" id="A0A6J4N8E6"/>
<reference evidence="2" key="1">
    <citation type="submission" date="2020-02" db="EMBL/GenBank/DDBJ databases">
        <authorList>
            <person name="Meier V. D."/>
        </authorList>
    </citation>
    <scope>NUCLEOTIDE SEQUENCE</scope>
    <source>
        <strain evidence="2">AVDCRST_MAG64</strain>
    </source>
</reference>
<name>A0A6J4N8E6_9BACT</name>
<feature type="non-terminal residue" evidence="2">
    <location>
        <position position="1"/>
    </location>
</feature>